<keyword evidence="3" id="KW-1133">Transmembrane helix</keyword>
<feature type="transmembrane region" description="Helical" evidence="3">
    <location>
        <begin position="220"/>
        <end position="236"/>
    </location>
</feature>
<dbReference type="Pfam" id="PF23190">
    <property type="entry name" value="LHD_TRPY1"/>
    <property type="match status" value="1"/>
</dbReference>
<dbReference type="InterPro" id="IPR056337">
    <property type="entry name" value="LHD_YVC1"/>
</dbReference>
<feature type="transmembrane region" description="Helical" evidence="3">
    <location>
        <begin position="369"/>
        <end position="389"/>
    </location>
</feature>
<dbReference type="InterPro" id="IPR052971">
    <property type="entry name" value="TRP_calcium_channel"/>
</dbReference>
<dbReference type="Pfam" id="PF23317">
    <property type="entry name" value="YVC1_C"/>
    <property type="match status" value="1"/>
</dbReference>
<evidence type="ECO:0000256" key="3">
    <source>
        <dbReference type="SAM" id="Phobius"/>
    </source>
</evidence>
<dbReference type="PANTHER" id="PTHR35859">
    <property type="entry name" value="NONSELECTIVE CATION CHANNEL PROTEIN"/>
    <property type="match status" value="1"/>
</dbReference>
<sequence>MDDENRNGDQDTGQLLSNRAKKPSPDTLTKLIKRLRLLTFTLLPHEVDVESISNPVSKVITPNVVNAYLDAAGDFKAALPYCLLQARARFMSEANNNPADYDENLGRATACEVIARRIVHQSPTDQLDELMSARYSHIQMDGDASELSSALEVAIDSHSTIFISSSEAQSVVNSLWNGEVVQKHIGKSDIQYVPYHRTHGDDIWSHFDATRISVPRYQNFFRIIVWLAFLVVYSQAVREPIERLNPDPMPGDFWEYILYFLALAFWFEGMLDGYSYEPWYKLFRYATWRAFSFWNVIAFITDCLLAAAFILRVVGLNQQGEAANYYRLRSFQVLSFVAPFIWLLLTVFDGYKYVGTMQICVARMLQESGIFFALLSILALGFLQGLYALDAADGQIEDASVVIHVLVQALLQSPNYEKFAPSIAGLILYYFWNVVTALILLNVLISLFSSAYSDVVDHAEAEYLAFFASKTVAMIRAPDSFVYPAPFNLIEMFFIAPLEWLPISSKTYAKINRLVMTILFFIPLSVIALYECLTQRRSWMVDWLEVADDGDQLSDEAKDPQVDEVQEEGRTITQVPFDELVKKFPNTKESGEDSIRREIRALNERMTELLQKIDSMQTS</sequence>
<keyword evidence="3" id="KW-0472">Membrane</keyword>
<proteinExistence type="predicted"/>
<feature type="transmembrane region" description="Helical" evidence="3">
    <location>
        <begin position="331"/>
        <end position="348"/>
    </location>
</feature>
<feature type="transmembrane region" description="Helical" evidence="3">
    <location>
        <begin position="513"/>
        <end position="530"/>
    </location>
</feature>
<keyword evidence="7" id="KW-1185">Reference proteome</keyword>
<organism evidence="6 7">
    <name type="scientific">Coniophora puteana (strain RWD-64-598)</name>
    <name type="common">Brown rot fungus</name>
    <dbReference type="NCBI Taxonomy" id="741705"/>
    <lineage>
        <taxon>Eukaryota</taxon>
        <taxon>Fungi</taxon>
        <taxon>Dikarya</taxon>
        <taxon>Basidiomycota</taxon>
        <taxon>Agaricomycotina</taxon>
        <taxon>Agaricomycetes</taxon>
        <taxon>Agaricomycetidae</taxon>
        <taxon>Boletales</taxon>
        <taxon>Coniophorineae</taxon>
        <taxon>Coniophoraceae</taxon>
        <taxon>Coniophora</taxon>
    </lineage>
</organism>
<dbReference type="OMA" id="YQKCIKY"/>
<evidence type="ECO:0000259" key="5">
    <source>
        <dbReference type="Pfam" id="PF23317"/>
    </source>
</evidence>
<feature type="coiled-coil region" evidence="1">
    <location>
        <begin position="592"/>
        <end position="619"/>
    </location>
</feature>
<feature type="domain" description="YVC1 N-terminal linker helical" evidence="4">
    <location>
        <begin position="29"/>
        <end position="207"/>
    </location>
</feature>
<keyword evidence="3" id="KW-0812">Transmembrane</keyword>
<protein>
    <recommendedName>
        <fullName evidence="8">Calcium activated cation channel</fullName>
    </recommendedName>
</protein>
<dbReference type="InterPro" id="IPR056336">
    <property type="entry name" value="YVC1_C"/>
</dbReference>
<feature type="domain" description="Calcium channel YVC1-like C-terminal transmembrane" evidence="5">
    <location>
        <begin position="291"/>
        <end position="532"/>
    </location>
</feature>
<feature type="transmembrane region" description="Helical" evidence="3">
    <location>
        <begin position="288"/>
        <end position="311"/>
    </location>
</feature>
<accession>A0A5M3MT14</accession>
<keyword evidence="1" id="KW-0175">Coiled coil</keyword>
<gene>
    <name evidence="6" type="ORF">CONPUDRAFT_81817</name>
</gene>
<evidence type="ECO:0000256" key="1">
    <source>
        <dbReference type="SAM" id="Coils"/>
    </source>
</evidence>
<evidence type="ECO:0000313" key="7">
    <source>
        <dbReference type="Proteomes" id="UP000053558"/>
    </source>
</evidence>
<name>A0A5M3MT14_CONPW</name>
<reference evidence="7" key="1">
    <citation type="journal article" date="2012" name="Science">
        <title>The Paleozoic origin of enzymatic lignin decomposition reconstructed from 31 fungal genomes.</title>
        <authorList>
            <person name="Floudas D."/>
            <person name="Binder M."/>
            <person name="Riley R."/>
            <person name="Barry K."/>
            <person name="Blanchette R.A."/>
            <person name="Henrissat B."/>
            <person name="Martinez A.T."/>
            <person name="Otillar R."/>
            <person name="Spatafora J.W."/>
            <person name="Yadav J.S."/>
            <person name="Aerts A."/>
            <person name="Benoit I."/>
            <person name="Boyd A."/>
            <person name="Carlson A."/>
            <person name="Copeland A."/>
            <person name="Coutinho P.M."/>
            <person name="de Vries R.P."/>
            <person name="Ferreira P."/>
            <person name="Findley K."/>
            <person name="Foster B."/>
            <person name="Gaskell J."/>
            <person name="Glotzer D."/>
            <person name="Gorecki P."/>
            <person name="Heitman J."/>
            <person name="Hesse C."/>
            <person name="Hori C."/>
            <person name="Igarashi K."/>
            <person name="Jurgens J.A."/>
            <person name="Kallen N."/>
            <person name="Kersten P."/>
            <person name="Kohler A."/>
            <person name="Kuees U."/>
            <person name="Kumar T.K.A."/>
            <person name="Kuo A."/>
            <person name="LaButti K."/>
            <person name="Larrondo L.F."/>
            <person name="Lindquist E."/>
            <person name="Ling A."/>
            <person name="Lombard V."/>
            <person name="Lucas S."/>
            <person name="Lundell T."/>
            <person name="Martin R."/>
            <person name="McLaughlin D.J."/>
            <person name="Morgenstern I."/>
            <person name="Morin E."/>
            <person name="Murat C."/>
            <person name="Nagy L.G."/>
            <person name="Nolan M."/>
            <person name="Ohm R.A."/>
            <person name="Patyshakuliyeva A."/>
            <person name="Rokas A."/>
            <person name="Ruiz-Duenas F.J."/>
            <person name="Sabat G."/>
            <person name="Salamov A."/>
            <person name="Samejima M."/>
            <person name="Schmutz J."/>
            <person name="Slot J.C."/>
            <person name="St John F."/>
            <person name="Stenlid J."/>
            <person name="Sun H."/>
            <person name="Sun S."/>
            <person name="Syed K."/>
            <person name="Tsang A."/>
            <person name="Wiebenga A."/>
            <person name="Young D."/>
            <person name="Pisabarro A."/>
            <person name="Eastwood D.C."/>
            <person name="Martin F."/>
            <person name="Cullen D."/>
            <person name="Grigoriev I.V."/>
            <person name="Hibbett D.S."/>
        </authorList>
    </citation>
    <scope>NUCLEOTIDE SEQUENCE [LARGE SCALE GENOMIC DNA]</scope>
    <source>
        <strain evidence="7">RWD-64-598 SS2</strain>
    </source>
</reference>
<dbReference type="EMBL" id="JH711577">
    <property type="protein sequence ID" value="EIW82309.1"/>
    <property type="molecule type" value="Genomic_DNA"/>
</dbReference>
<evidence type="ECO:0000259" key="4">
    <source>
        <dbReference type="Pfam" id="PF23190"/>
    </source>
</evidence>
<dbReference type="OrthoDB" id="301415at2759"/>
<dbReference type="KEGG" id="cput:CONPUDRAFT_81817"/>
<comment type="caution">
    <text evidence="6">The sequence shown here is derived from an EMBL/GenBank/DDBJ whole genome shotgun (WGS) entry which is preliminary data.</text>
</comment>
<feature type="transmembrane region" description="Helical" evidence="3">
    <location>
        <begin position="256"/>
        <end position="276"/>
    </location>
</feature>
<feature type="transmembrane region" description="Helical" evidence="3">
    <location>
        <begin position="423"/>
        <end position="448"/>
    </location>
</feature>
<dbReference type="AlphaFoldDB" id="A0A5M3MT14"/>
<feature type="transmembrane region" description="Helical" evidence="3">
    <location>
        <begin position="481"/>
        <end position="501"/>
    </location>
</feature>
<dbReference type="PANTHER" id="PTHR35859:SF4">
    <property type="entry name" value="MEMBRANE CHANNEL PROTEIN, PUTATIVE (AFU_ORTHOLOGUE AFUA_6G11300)-RELATED"/>
    <property type="match status" value="1"/>
</dbReference>
<dbReference type="Proteomes" id="UP000053558">
    <property type="component" value="Unassembled WGS sequence"/>
</dbReference>
<feature type="region of interest" description="Disordered" evidence="2">
    <location>
        <begin position="1"/>
        <end position="23"/>
    </location>
</feature>
<dbReference type="RefSeq" id="XP_007767693.1">
    <property type="nucleotide sequence ID" value="XM_007769503.1"/>
</dbReference>
<evidence type="ECO:0008006" key="8">
    <source>
        <dbReference type="Google" id="ProtNLM"/>
    </source>
</evidence>
<evidence type="ECO:0000256" key="2">
    <source>
        <dbReference type="SAM" id="MobiDB-lite"/>
    </source>
</evidence>
<evidence type="ECO:0000313" key="6">
    <source>
        <dbReference type="EMBL" id="EIW82309.1"/>
    </source>
</evidence>
<dbReference type="GeneID" id="19210311"/>